<dbReference type="Proteomes" id="UP000019763">
    <property type="component" value="Unassembled WGS sequence"/>
</dbReference>
<dbReference type="VEuPathDB" id="CryptoDB:GNI_128930"/>
<dbReference type="Gene3D" id="3.20.20.10">
    <property type="entry name" value="Alanine racemase"/>
    <property type="match status" value="1"/>
</dbReference>
<dbReference type="InterPro" id="IPR029066">
    <property type="entry name" value="PLP-binding_barrel"/>
</dbReference>
<accession>A0A023B254</accession>
<dbReference type="OrthoDB" id="10264196at2759"/>
<dbReference type="eggNOG" id="KOG3157">
    <property type="taxonomic scope" value="Eukaryota"/>
</dbReference>
<dbReference type="GO" id="GO:0030170">
    <property type="term" value="F:pyridoxal phosphate binding"/>
    <property type="evidence" value="ECO:0007669"/>
    <property type="project" value="InterPro"/>
</dbReference>
<comment type="caution">
    <text evidence="3">The sequence shown here is derived from an EMBL/GenBank/DDBJ whole genome shotgun (WGS) entry which is preliminary data.</text>
</comment>
<feature type="region of interest" description="Disordered" evidence="2">
    <location>
        <begin position="96"/>
        <end position="137"/>
    </location>
</feature>
<name>A0A023B254_GRENI</name>
<dbReference type="RefSeq" id="XP_011132096.1">
    <property type="nucleotide sequence ID" value="XM_011133794.1"/>
</dbReference>
<dbReference type="PANTHER" id="PTHR10146">
    <property type="entry name" value="PROLINE SYNTHETASE CO-TRANSCRIBED BACTERIAL HOMOLOG PROTEIN"/>
    <property type="match status" value="1"/>
</dbReference>
<dbReference type="SUPFAM" id="SSF51419">
    <property type="entry name" value="PLP-binding barrel"/>
    <property type="match status" value="1"/>
</dbReference>
<dbReference type="PANTHER" id="PTHR10146:SF14">
    <property type="entry name" value="PYRIDOXAL PHOSPHATE HOMEOSTASIS PROTEIN"/>
    <property type="match status" value="1"/>
</dbReference>
<dbReference type="InterPro" id="IPR011078">
    <property type="entry name" value="PyrdxlP_homeostasis"/>
</dbReference>
<evidence type="ECO:0000313" key="3">
    <source>
        <dbReference type="EMBL" id="EZG48435.1"/>
    </source>
</evidence>
<protein>
    <submittedName>
        <fullName evidence="3">Amine-terminal domain alanine racemase</fullName>
    </submittedName>
</protein>
<proteinExistence type="predicted"/>
<dbReference type="EMBL" id="AFNH02000962">
    <property type="protein sequence ID" value="EZG48435.1"/>
    <property type="molecule type" value="Genomic_DNA"/>
</dbReference>
<dbReference type="GeneID" id="22914517"/>
<evidence type="ECO:0000256" key="2">
    <source>
        <dbReference type="SAM" id="MobiDB-lite"/>
    </source>
</evidence>
<keyword evidence="4" id="KW-1185">Reference proteome</keyword>
<keyword evidence="1" id="KW-0663">Pyridoxal phosphate</keyword>
<reference evidence="3" key="1">
    <citation type="submission" date="2013-12" db="EMBL/GenBank/DDBJ databases">
        <authorList>
            <person name="Omoto C.K."/>
            <person name="Sibley D."/>
            <person name="Venepally P."/>
            <person name="Hadjithomas M."/>
            <person name="Karamycheva S."/>
            <person name="Brunk B."/>
            <person name="Roos D."/>
            <person name="Caler E."/>
            <person name="Lorenzi H."/>
        </authorList>
    </citation>
    <scope>NUCLEOTIDE SEQUENCE</scope>
</reference>
<feature type="compositionally biased region" description="Low complexity" evidence="2">
    <location>
        <begin position="105"/>
        <end position="129"/>
    </location>
</feature>
<organism evidence="3 4">
    <name type="scientific">Gregarina niphandrodes</name>
    <name type="common">Septate eugregarine</name>
    <dbReference type="NCBI Taxonomy" id="110365"/>
    <lineage>
        <taxon>Eukaryota</taxon>
        <taxon>Sar</taxon>
        <taxon>Alveolata</taxon>
        <taxon>Apicomplexa</taxon>
        <taxon>Conoidasida</taxon>
        <taxon>Gregarinasina</taxon>
        <taxon>Eugregarinorida</taxon>
        <taxon>Gregarinidae</taxon>
        <taxon>Gregarina</taxon>
    </lineage>
</organism>
<dbReference type="AlphaFoldDB" id="A0A023B254"/>
<sequence length="317" mass="35623">MSYEKWLDIRKSVPEEVEICIVTKYKPLNAMVRLFKDILHEHPGSSVLFGENYQTEIIDKIAALNAAIQRVSWKRATDGSAPRGSSTPELLDAEACRTDRASPESGPDQPGPDQSGPDQSGPDQSGPDQSGRDQSGQEDLDNMIDQLLGLDSNFMDKFRISIIGHLQRNKLSKMFREDERFRFIQRIESLDSKRTADALQSELGRGNTGTRMIEVFIQVNISNEPQKSGIHPADVEMLGAYIDAECPCLDWRGLMCIASQNDPEKDFMAMKVLRDKLSVNRRNYHLKLSMGMSADQHVAIKYETDEIRIGTSIMGSR</sequence>
<evidence type="ECO:0000313" key="4">
    <source>
        <dbReference type="Proteomes" id="UP000019763"/>
    </source>
</evidence>
<gene>
    <name evidence="3" type="ORF">GNI_128930</name>
</gene>
<evidence type="ECO:0000256" key="1">
    <source>
        <dbReference type="ARBA" id="ARBA00022898"/>
    </source>
</evidence>